<evidence type="ECO:0000313" key="2">
    <source>
        <dbReference type="EMBL" id="TKK85333.1"/>
    </source>
</evidence>
<evidence type="ECO:0000259" key="1">
    <source>
        <dbReference type="Pfam" id="PF10615"/>
    </source>
</evidence>
<dbReference type="AlphaFoldDB" id="A0A4V5UYN3"/>
<dbReference type="Pfam" id="PF10615">
    <property type="entry name" value="DUF2470"/>
    <property type="match status" value="1"/>
</dbReference>
<dbReference type="RefSeq" id="WP_137249668.1">
    <property type="nucleotide sequence ID" value="NZ_SZQA01000028.1"/>
</dbReference>
<dbReference type="Proteomes" id="UP000308705">
    <property type="component" value="Unassembled WGS sequence"/>
</dbReference>
<dbReference type="PANTHER" id="PTHR13343:SF17">
    <property type="entry name" value="CELLULAR REPRESSOR OF E1A-STIMULATED GENES, ISOFORM A"/>
    <property type="match status" value="1"/>
</dbReference>
<dbReference type="OrthoDB" id="3381348at2"/>
<dbReference type="Gene3D" id="3.20.180.10">
    <property type="entry name" value="PNP-oxidase-like"/>
    <property type="match status" value="1"/>
</dbReference>
<dbReference type="InterPro" id="IPR019595">
    <property type="entry name" value="DUF2470"/>
</dbReference>
<accession>A0A4V5UYN3</accession>
<name>A0A4V5UYN3_9ACTN</name>
<keyword evidence="3" id="KW-1185">Reference proteome</keyword>
<dbReference type="PANTHER" id="PTHR13343">
    <property type="entry name" value="CREG1 PROTEIN"/>
    <property type="match status" value="1"/>
</dbReference>
<organism evidence="2 3">
    <name type="scientific">Herbidospora galbida</name>
    <dbReference type="NCBI Taxonomy" id="2575442"/>
    <lineage>
        <taxon>Bacteria</taxon>
        <taxon>Bacillati</taxon>
        <taxon>Actinomycetota</taxon>
        <taxon>Actinomycetes</taxon>
        <taxon>Streptosporangiales</taxon>
        <taxon>Streptosporangiaceae</taxon>
        <taxon>Herbidospora</taxon>
    </lineage>
</organism>
<evidence type="ECO:0000313" key="3">
    <source>
        <dbReference type="Proteomes" id="UP000308705"/>
    </source>
</evidence>
<dbReference type="EMBL" id="SZQA01000028">
    <property type="protein sequence ID" value="TKK85333.1"/>
    <property type="molecule type" value="Genomic_DNA"/>
</dbReference>
<feature type="domain" description="DUF2470" evidence="1">
    <location>
        <begin position="167"/>
        <end position="235"/>
    </location>
</feature>
<reference evidence="2 3" key="1">
    <citation type="submission" date="2019-04" db="EMBL/GenBank/DDBJ databases">
        <title>Herbidospora sp. NEAU-GS14.nov., a novel actinomycete isolated from soil.</title>
        <authorList>
            <person name="Han L."/>
        </authorList>
    </citation>
    <scope>NUCLEOTIDE SEQUENCE [LARGE SCALE GENOMIC DNA]</scope>
    <source>
        <strain evidence="2 3">NEAU-GS14</strain>
    </source>
</reference>
<sequence>MTQPVSAPPITERVRTLAATATPTHVAVAGSELKALPARGGVDAQGRPVLLVKPDEALYGCRDDLAVTVDLVATRSMGETERARGMLKIRGWASTVPGHEVRETAVAIAERCPDEDLFAVIENADRAPRLLRIDVADVVYLTGTESGVLDSDDYLDAEPDPFLDLAERMLHHVNSAHRDQLIAAVERLMGEPAPDAWLWELDRYGATVRAGRDRLVRMPWPTPAQTPEALEHALACLVCAH</sequence>
<gene>
    <name evidence="2" type="ORF">FDA94_25815</name>
</gene>
<proteinExistence type="predicted"/>
<dbReference type="SUPFAM" id="SSF50475">
    <property type="entry name" value="FMN-binding split barrel"/>
    <property type="match status" value="1"/>
</dbReference>
<dbReference type="InterPro" id="IPR037119">
    <property type="entry name" value="Haem_oxidase_HugZ-like_sf"/>
</dbReference>
<comment type="caution">
    <text evidence="2">The sequence shown here is derived from an EMBL/GenBank/DDBJ whole genome shotgun (WGS) entry which is preliminary data.</text>
</comment>
<protein>
    <submittedName>
        <fullName evidence="2">DUF2470 domain-containing protein</fullName>
    </submittedName>
</protein>